<gene>
    <name evidence="1" type="primary">OEC63</name>
</gene>
<dbReference type="AlphaFoldDB" id="A0A088QF87"/>
<protein>
    <submittedName>
        <fullName evidence="1">Effector protein OEC63</fullName>
    </submittedName>
</protein>
<accession>A0A088QF87</accession>
<sequence>MANPVETALVRERLGERIGGAYEKLREILRRWQVLRSKLLSIRIVLELI</sequence>
<reference evidence="1" key="1">
    <citation type="journal article" date="2014" name="Cell Host Microbe">
        <title>Convergent targeting of a common host protein-network by pathogen effectors from three kingdoms of life.</title>
        <authorList>
            <person name="Wessling R."/>
            <person name="Epple P.M."/>
            <person name="Altmann S."/>
            <person name="He Y."/>
            <person name="Yang L."/>
            <person name="McDonald N."/>
            <person name="Wiley K."/>
            <person name="Bader K.C."/>
            <person name="Glaesser C."/>
            <person name="Mukhtar M.S."/>
            <person name="Haigis S."/>
            <person name="Ghamsari L."/>
            <person name="Stephens A.E."/>
            <person name="Ecker J.R."/>
            <person name="Vidal M."/>
            <person name="Jones J.D.G."/>
            <person name="Mayer K.F.X."/>
            <person name="Ver Loren van Themaat E."/>
            <person name="Schulze-Lefert P."/>
            <person name="Dangl J.L."/>
            <person name="Panstruga R."/>
            <person name="Braun P."/>
        </authorList>
    </citation>
    <scope>NUCLEOTIDE SEQUENCE</scope>
</reference>
<dbReference type="EMBL" id="KM220866">
    <property type="protein sequence ID" value="AIN81209.1"/>
    <property type="molecule type" value="mRNA"/>
</dbReference>
<name>A0A088QF87_9PEZI</name>
<evidence type="ECO:0000313" key="1">
    <source>
        <dbReference type="EMBL" id="AIN81209.1"/>
    </source>
</evidence>
<dbReference type="IntAct" id="A0A088QF87">
    <property type="interactions" value="3"/>
</dbReference>
<organism evidence="1">
    <name type="scientific">Golovinomyces orontii</name>
    <dbReference type="NCBI Taxonomy" id="62715"/>
    <lineage>
        <taxon>Eukaryota</taxon>
        <taxon>Fungi</taxon>
        <taxon>Dikarya</taxon>
        <taxon>Ascomycota</taxon>
        <taxon>Pezizomycotina</taxon>
        <taxon>Leotiomycetes</taxon>
        <taxon>Erysiphales</taxon>
        <taxon>Erysiphaceae</taxon>
        <taxon>Golovinomyces</taxon>
    </lineage>
</organism>
<feature type="non-terminal residue" evidence="1">
    <location>
        <position position="1"/>
    </location>
</feature>
<proteinExistence type="evidence at transcript level"/>